<evidence type="ECO:0000313" key="4">
    <source>
        <dbReference type="EMBL" id="MCL6270454.1"/>
    </source>
</evidence>
<organism evidence="4 5">
    <name type="scientific">Parendozoicomonas callyspongiae</name>
    <dbReference type="NCBI Taxonomy" id="2942213"/>
    <lineage>
        <taxon>Bacteria</taxon>
        <taxon>Pseudomonadati</taxon>
        <taxon>Pseudomonadota</taxon>
        <taxon>Gammaproteobacteria</taxon>
        <taxon>Oceanospirillales</taxon>
        <taxon>Endozoicomonadaceae</taxon>
        <taxon>Parendozoicomonas</taxon>
    </lineage>
</organism>
<keyword evidence="2" id="KW-0833">Ubl conjugation pathway</keyword>
<dbReference type="InterPro" id="IPR019474">
    <property type="entry name" value="Ub_conjug_fac_E4_core"/>
</dbReference>
<comment type="caution">
    <text evidence="4">The sequence shown here is derived from an EMBL/GenBank/DDBJ whole genome shotgun (WGS) entry which is preliminary data.</text>
</comment>
<name>A0ABT0PGE2_9GAMM</name>
<accession>A0ABT0PGE2</accession>
<dbReference type="RefSeq" id="WP_249699673.1">
    <property type="nucleotide sequence ID" value="NZ_JAMFLX010000013.1"/>
</dbReference>
<dbReference type="EMBL" id="JAMFLX010000013">
    <property type="protein sequence ID" value="MCL6270454.1"/>
    <property type="molecule type" value="Genomic_DNA"/>
</dbReference>
<keyword evidence="1" id="KW-0808">Transferase</keyword>
<keyword evidence="5" id="KW-1185">Reference proteome</keyword>
<proteinExistence type="predicted"/>
<feature type="domain" description="Ubiquitin conjugation factor E4 core" evidence="3">
    <location>
        <begin position="36"/>
        <end position="156"/>
    </location>
</feature>
<reference evidence="4 5" key="1">
    <citation type="submission" date="2022-05" db="EMBL/GenBank/DDBJ databases">
        <authorList>
            <person name="Park J.-S."/>
        </authorList>
    </citation>
    <scope>NUCLEOTIDE SEQUENCE [LARGE SCALE GENOMIC DNA]</scope>
    <source>
        <strain evidence="4 5">2012CJ34-2</strain>
    </source>
</reference>
<protein>
    <recommendedName>
        <fullName evidence="3">Ubiquitin conjugation factor E4 core domain-containing protein</fullName>
    </recommendedName>
</protein>
<gene>
    <name evidence="4" type="ORF">M3P05_11030</name>
</gene>
<dbReference type="Pfam" id="PF10408">
    <property type="entry name" value="Ufd2P_core"/>
    <property type="match status" value="1"/>
</dbReference>
<evidence type="ECO:0000256" key="2">
    <source>
        <dbReference type="ARBA" id="ARBA00022786"/>
    </source>
</evidence>
<evidence type="ECO:0000256" key="1">
    <source>
        <dbReference type="ARBA" id="ARBA00022679"/>
    </source>
</evidence>
<sequence>MGTDIAALVWPRTNPDNGYDPHICGRCGGNNIAQCEWEGHLIRQPTDELPHFTNFSAPQNIQDLFKQLPEYLLQDHYKLLKSLTSMRKGDLAYQQLCLKTHVQDTVRCLQQEKPVNRIHHLCSLMDLVEQEYMSMGNLNENAFSGVLTQYHKMLEHELNNQVTALSNSQGKYYGWCPSFNRVCTVASNVVSHLRDWYKTLTTPTTPPKTHTAPENIQYDPYYDYLDNILIYEYGLSEQEIDAFFGQIKLYDEDERTVRAIVKAWVGFKSQRPSSPRNLTNFMRLYEWGFLTVDQLRTLSEAQNQYDAISASYHLLIAAGICNSEGRQIIR</sequence>
<evidence type="ECO:0000259" key="3">
    <source>
        <dbReference type="Pfam" id="PF10408"/>
    </source>
</evidence>
<evidence type="ECO:0000313" key="5">
    <source>
        <dbReference type="Proteomes" id="UP001203338"/>
    </source>
</evidence>
<dbReference type="Proteomes" id="UP001203338">
    <property type="component" value="Unassembled WGS sequence"/>
</dbReference>